<dbReference type="InterPro" id="IPR005591">
    <property type="entry name" value="NapB"/>
</dbReference>
<dbReference type="Pfam" id="PF03892">
    <property type="entry name" value="NapB"/>
    <property type="match status" value="1"/>
</dbReference>
<comment type="function">
    <text evidence="1">Electron transfer subunit of the periplasmic nitrate reductase complex NapAB. Receives electrons from the membrane-anchored tetraheme c-type NapC protein and transfers these to NapA subunit, thus allowing electron flow between membrane and periplasm. Essential for periplasmic nitrate reduction with nitrate as the terminal electron acceptor.</text>
</comment>
<name>A0ABQ5TZW8_9PROT</name>
<keyword evidence="7" id="KW-0349">Heme</keyword>
<evidence type="ECO:0000256" key="6">
    <source>
        <dbReference type="ARBA" id="ARBA00022448"/>
    </source>
</evidence>
<gene>
    <name evidence="15" type="primary">napB</name>
    <name evidence="15" type="ORF">GCM10007924_02440</name>
</gene>
<comment type="similarity">
    <text evidence="3 14">Belongs to the NapB family.</text>
</comment>
<reference evidence="15" key="1">
    <citation type="journal article" date="2014" name="Int. J. Syst. Evol. Microbiol.">
        <title>Complete genome of a new Firmicutes species belonging to the dominant human colonic microbiota ('Ruminococcus bicirculans') reveals two chromosomes and a selective capacity to utilize plant glucans.</title>
        <authorList>
            <consortium name="NISC Comparative Sequencing Program"/>
            <person name="Wegmann U."/>
            <person name="Louis P."/>
            <person name="Goesmann A."/>
            <person name="Henrissat B."/>
            <person name="Duncan S.H."/>
            <person name="Flint H.J."/>
        </authorList>
    </citation>
    <scope>NUCLEOTIDE SEQUENCE</scope>
    <source>
        <strain evidence="15">NBRC 103408</strain>
    </source>
</reference>
<dbReference type="InterPro" id="IPR036280">
    <property type="entry name" value="Multihaem_cyt_sf"/>
</dbReference>
<evidence type="ECO:0000256" key="12">
    <source>
        <dbReference type="ARBA" id="ARBA00023004"/>
    </source>
</evidence>
<evidence type="ECO:0000256" key="5">
    <source>
        <dbReference type="ARBA" id="ARBA00013773"/>
    </source>
</evidence>
<dbReference type="SUPFAM" id="SSF48695">
    <property type="entry name" value="Multiheme cytochromes"/>
    <property type="match status" value="1"/>
</dbReference>
<dbReference type="EMBL" id="BSNF01000001">
    <property type="protein sequence ID" value="GLQ05023.1"/>
    <property type="molecule type" value="Genomic_DNA"/>
</dbReference>
<evidence type="ECO:0000256" key="3">
    <source>
        <dbReference type="ARBA" id="ARBA00007368"/>
    </source>
</evidence>
<evidence type="ECO:0000256" key="4">
    <source>
        <dbReference type="ARBA" id="ARBA00011752"/>
    </source>
</evidence>
<comment type="subunit">
    <text evidence="4 14">Component of the periplasmic nitrate reductase NapAB complex composed of NapA and NapB.</text>
</comment>
<protein>
    <recommendedName>
        <fullName evidence="5 14">Periplasmic nitrate reductase, electron transfer subunit</fullName>
    </recommendedName>
    <alternativeName>
        <fullName evidence="13 14">Diheme cytochrome c NapB</fullName>
    </alternativeName>
</protein>
<dbReference type="PIRSF" id="PIRSF006105">
    <property type="entry name" value="NapB"/>
    <property type="match status" value="1"/>
</dbReference>
<organism evidence="15 16">
    <name type="scientific">Sneathiella chinensis</name>
    <dbReference type="NCBI Taxonomy" id="349750"/>
    <lineage>
        <taxon>Bacteria</taxon>
        <taxon>Pseudomonadati</taxon>
        <taxon>Pseudomonadota</taxon>
        <taxon>Alphaproteobacteria</taxon>
        <taxon>Sneathiellales</taxon>
        <taxon>Sneathiellaceae</taxon>
        <taxon>Sneathiella</taxon>
    </lineage>
</organism>
<accession>A0ABQ5TZW8</accession>
<dbReference type="PANTHER" id="PTHR38604:SF1">
    <property type="entry name" value="PERIPLASMIC NITRATE REDUCTASE, ELECTRON TRANSFER SUBUNIT"/>
    <property type="match status" value="1"/>
</dbReference>
<sequence length="156" mass="17340">MIMRISSFCAVIAAVGVLLAGGASLSEELITLRNGLSIDQEAAAPPLPKVENHDKRRVRNFAEQPPTIPHTIRGYEVTRNANKCLSCHSRIQTGESQAPMVSVTHFMDRDNQVLATVSPRRYFCNQCHVVQEDVKPLVNNDFVDVELMLRNSEAPQ</sequence>
<dbReference type="Proteomes" id="UP001161409">
    <property type="component" value="Unassembled WGS sequence"/>
</dbReference>
<keyword evidence="6 14" id="KW-0813">Transport</keyword>
<evidence type="ECO:0000256" key="13">
    <source>
        <dbReference type="ARBA" id="ARBA00031832"/>
    </source>
</evidence>
<dbReference type="Gene3D" id="1.10.1130.10">
    <property type="entry name" value="Flavocytochrome C3, Chain A"/>
    <property type="match status" value="1"/>
</dbReference>
<keyword evidence="16" id="KW-1185">Reference proteome</keyword>
<evidence type="ECO:0000313" key="15">
    <source>
        <dbReference type="EMBL" id="GLQ05023.1"/>
    </source>
</evidence>
<evidence type="ECO:0000256" key="2">
    <source>
        <dbReference type="ARBA" id="ARBA00004418"/>
    </source>
</evidence>
<evidence type="ECO:0000256" key="7">
    <source>
        <dbReference type="ARBA" id="ARBA00022617"/>
    </source>
</evidence>
<comment type="subcellular location">
    <subcellularLocation>
        <location evidence="2 14">Periplasm</location>
    </subcellularLocation>
</comment>
<evidence type="ECO:0000256" key="10">
    <source>
        <dbReference type="ARBA" id="ARBA00022764"/>
    </source>
</evidence>
<keyword evidence="9" id="KW-0732">Signal</keyword>
<reference evidence="15" key="2">
    <citation type="submission" date="2023-01" db="EMBL/GenBank/DDBJ databases">
        <title>Draft genome sequence of Sneathiella chinensis strain NBRC 103408.</title>
        <authorList>
            <person name="Sun Q."/>
            <person name="Mori K."/>
        </authorList>
    </citation>
    <scope>NUCLEOTIDE SEQUENCE</scope>
    <source>
        <strain evidence="15">NBRC 103408</strain>
    </source>
</reference>
<dbReference type="RefSeq" id="WP_206374156.1">
    <property type="nucleotide sequence ID" value="NZ_BSNF01000001.1"/>
</dbReference>
<evidence type="ECO:0000256" key="8">
    <source>
        <dbReference type="ARBA" id="ARBA00022723"/>
    </source>
</evidence>
<evidence type="ECO:0000256" key="14">
    <source>
        <dbReference type="PIRNR" id="PIRNR006105"/>
    </source>
</evidence>
<evidence type="ECO:0000313" key="16">
    <source>
        <dbReference type="Proteomes" id="UP001161409"/>
    </source>
</evidence>
<comment type="caution">
    <text evidence="15">The sequence shown here is derived from an EMBL/GenBank/DDBJ whole genome shotgun (WGS) entry which is preliminary data.</text>
</comment>
<proteinExistence type="inferred from homology"/>
<evidence type="ECO:0000256" key="9">
    <source>
        <dbReference type="ARBA" id="ARBA00022729"/>
    </source>
</evidence>
<evidence type="ECO:0000256" key="1">
    <source>
        <dbReference type="ARBA" id="ARBA00002599"/>
    </source>
</evidence>
<keyword evidence="8" id="KW-0479">Metal-binding</keyword>
<evidence type="ECO:0000256" key="11">
    <source>
        <dbReference type="ARBA" id="ARBA00022982"/>
    </source>
</evidence>
<keyword evidence="10 14" id="KW-0574">Periplasm</keyword>
<keyword evidence="12" id="KW-0408">Iron</keyword>
<keyword evidence="11 14" id="KW-0249">Electron transport</keyword>
<dbReference type="PANTHER" id="PTHR38604">
    <property type="entry name" value="PERIPLASMIC NITRATE REDUCTASE, ELECTRON TRANSFER SUBUNIT"/>
    <property type="match status" value="1"/>
</dbReference>